<name>W9KAG6_FUSOX</name>
<reference evidence="1" key="2">
    <citation type="submission" date="2012-06" db="EMBL/GenBank/DDBJ databases">
        <title>Annotation of the Genome Sequence of Fusarium oxysporum Fo47.</title>
        <authorList>
            <consortium name="The Broad Institute Genomics Platform"/>
            <person name="Ma L.-J."/>
            <person name="Corby-Kistler H."/>
            <person name="Broz K."/>
            <person name="Gale L.R."/>
            <person name="Jonkers W."/>
            <person name="O'Donnell K."/>
            <person name="Ploetz R."/>
            <person name="Steinberg C."/>
            <person name="Schwartz D.C."/>
            <person name="VanEtten H."/>
            <person name="Zhou S."/>
            <person name="Young S.K."/>
            <person name="Zeng Q."/>
            <person name="Gargeya S."/>
            <person name="Fitzgerald M."/>
            <person name="Abouelleil A."/>
            <person name="Alvarado L."/>
            <person name="Chapman S.B."/>
            <person name="Gainer-Dewar J."/>
            <person name="Goldberg J."/>
            <person name="Griggs A."/>
            <person name="Gujja S."/>
            <person name="Hansen M."/>
            <person name="Howarth C."/>
            <person name="Imamovic A."/>
            <person name="Ireland A."/>
            <person name="Larimer J."/>
            <person name="McCowan C."/>
            <person name="Murphy C."/>
            <person name="Pearson M."/>
            <person name="Poon T.W."/>
            <person name="Priest M."/>
            <person name="Roberts A."/>
            <person name="Saif S."/>
            <person name="Shea T."/>
            <person name="Sykes S."/>
            <person name="Wortman J."/>
            <person name="Nusbaum C."/>
            <person name="Birren B."/>
        </authorList>
    </citation>
    <scope>NUCLEOTIDE SEQUENCE</scope>
    <source>
        <strain evidence="1">Fo47</strain>
    </source>
</reference>
<protein>
    <submittedName>
        <fullName evidence="1">Uncharacterized protein</fullName>
    </submittedName>
</protein>
<evidence type="ECO:0000313" key="1">
    <source>
        <dbReference type="EMBL" id="EWZ38955.1"/>
    </source>
</evidence>
<dbReference type="AlphaFoldDB" id="W9KAG6"/>
<gene>
    <name evidence="1" type="ORF">FOZG_08194</name>
</gene>
<dbReference type="VEuPathDB" id="FungiDB:FOZG_08194"/>
<organism evidence="1">
    <name type="scientific">Fusarium oxysporum Fo47</name>
    <dbReference type="NCBI Taxonomy" id="660027"/>
    <lineage>
        <taxon>Eukaryota</taxon>
        <taxon>Fungi</taxon>
        <taxon>Dikarya</taxon>
        <taxon>Ascomycota</taxon>
        <taxon>Pezizomycotina</taxon>
        <taxon>Sordariomycetes</taxon>
        <taxon>Hypocreomycetidae</taxon>
        <taxon>Hypocreales</taxon>
        <taxon>Nectriaceae</taxon>
        <taxon>Fusarium</taxon>
        <taxon>Fusarium oxysporum species complex</taxon>
    </lineage>
</organism>
<accession>W9KAG6</accession>
<dbReference type="HOGENOM" id="CLU_2250322_0_0_1"/>
<proteinExistence type="predicted"/>
<sequence>MLRLVKTKKTSQRHIRAWETWGKFRIPEQEHLWRSYTTRVTVSEMTDVINSHWPLIICVLTNPRFVETISNQQENGKDLAASEGGWTRPLHHGFNSGFYYIAPL</sequence>
<reference evidence="1" key="1">
    <citation type="submission" date="2011-06" db="EMBL/GenBank/DDBJ databases">
        <title>The Genome Sequence of Fusarium oxysporum Fo47.</title>
        <authorList>
            <consortium name="The Broad Institute Genome Sequencing Platform"/>
            <person name="Ma L.-J."/>
            <person name="Gale L.R."/>
            <person name="Schwartz D.C."/>
            <person name="Zhou S."/>
            <person name="Corby-Kistler H."/>
            <person name="Young S.K."/>
            <person name="Zeng Q."/>
            <person name="Gargeya S."/>
            <person name="Fitzgerald M."/>
            <person name="Haas B."/>
            <person name="Abouelleil A."/>
            <person name="Alvarado L."/>
            <person name="Arachchi H.M."/>
            <person name="Berlin A."/>
            <person name="Brown A."/>
            <person name="Chapman S.B."/>
            <person name="Chen Z."/>
            <person name="Dunbar C."/>
            <person name="Freedman E."/>
            <person name="Gearin G."/>
            <person name="Gellesch M."/>
            <person name="Goldberg J."/>
            <person name="Griggs A."/>
            <person name="Gujja S."/>
            <person name="Heiman D."/>
            <person name="Howarth C."/>
            <person name="Larson L."/>
            <person name="Lui A."/>
            <person name="MacDonald P.J.P."/>
            <person name="Mehta T."/>
            <person name="Montmayeur A."/>
            <person name="Murphy C."/>
            <person name="Neiman D."/>
            <person name="Pearson M."/>
            <person name="Priest M."/>
            <person name="Roberts A."/>
            <person name="Saif S."/>
            <person name="Shea T."/>
            <person name="Shenoy N."/>
            <person name="Sisk P."/>
            <person name="Stolte C."/>
            <person name="Sykes S."/>
            <person name="Wortman J."/>
            <person name="Nusbaum C."/>
            <person name="Birren B."/>
        </authorList>
    </citation>
    <scope>NUCLEOTIDE SEQUENCE [LARGE SCALE GENOMIC DNA]</scope>
    <source>
        <strain evidence="1">Fo47</strain>
    </source>
</reference>
<dbReference type="Proteomes" id="UP000030766">
    <property type="component" value="Unassembled WGS sequence"/>
</dbReference>
<dbReference type="EMBL" id="JH717900">
    <property type="protein sequence ID" value="EWZ38955.1"/>
    <property type="molecule type" value="Genomic_DNA"/>
</dbReference>